<sequence>MSHHYCLWLQFPNDAVVADIWQPTAQGLMALLNLLRTDFASFDVNCGIGNVKCKFETVATGQLASKLGLSKPQYRILNPANKQPPSPRGTLTGRHYSGVRKLTTKCRKTRDRAPVIHQMSTSTSIPSCVPLVDHRLTHQTHQMALTDVTGPPESQGVKQRLRKLTNGFPLSHPVPTQLTMALQIAYCSNCKTISCFRKPPTAKSAVSNGTCHLSLPRNMNKHHSNLPM</sequence>
<proteinExistence type="predicted"/>
<reference evidence="1" key="1">
    <citation type="journal article" date="2013" name="Genetics">
        <title>The draft genome and transcriptome of Panagrellus redivivus are shaped by the harsh demands of a free-living lifestyle.</title>
        <authorList>
            <person name="Srinivasan J."/>
            <person name="Dillman A.R."/>
            <person name="Macchietto M.G."/>
            <person name="Heikkinen L."/>
            <person name="Lakso M."/>
            <person name="Fracchia K.M."/>
            <person name="Antoshechkin I."/>
            <person name="Mortazavi A."/>
            <person name="Wong G."/>
            <person name="Sternberg P.W."/>
        </authorList>
    </citation>
    <scope>NUCLEOTIDE SEQUENCE [LARGE SCALE GENOMIC DNA]</scope>
    <source>
        <strain evidence="1">MT8872</strain>
    </source>
</reference>
<organism evidence="1 2">
    <name type="scientific">Panagrellus redivivus</name>
    <name type="common">Microworm</name>
    <dbReference type="NCBI Taxonomy" id="6233"/>
    <lineage>
        <taxon>Eukaryota</taxon>
        <taxon>Metazoa</taxon>
        <taxon>Ecdysozoa</taxon>
        <taxon>Nematoda</taxon>
        <taxon>Chromadorea</taxon>
        <taxon>Rhabditida</taxon>
        <taxon>Tylenchina</taxon>
        <taxon>Panagrolaimomorpha</taxon>
        <taxon>Panagrolaimoidea</taxon>
        <taxon>Panagrolaimidae</taxon>
        <taxon>Panagrellus</taxon>
    </lineage>
</organism>
<keyword evidence="1" id="KW-1185">Reference proteome</keyword>
<evidence type="ECO:0000313" key="1">
    <source>
        <dbReference type="Proteomes" id="UP000492821"/>
    </source>
</evidence>
<dbReference type="Proteomes" id="UP000492821">
    <property type="component" value="Unassembled WGS sequence"/>
</dbReference>
<protein>
    <submittedName>
        <fullName evidence="2">Uncharacterized protein</fullName>
    </submittedName>
</protein>
<reference evidence="2" key="2">
    <citation type="submission" date="2020-10" db="UniProtKB">
        <authorList>
            <consortium name="WormBaseParasite"/>
        </authorList>
    </citation>
    <scope>IDENTIFICATION</scope>
</reference>
<name>A0A7E4V5R7_PANRE</name>
<accession>A0A7E4V5R7</accession>
<dbReference type="WBParaSite" id="Pan_g16328.t1">
    <property type="protein sequence ID" value="Pan_g16328.t1"/>
    <property type="gene ID" value="Pan_g16328"/>
</dbReference>
<evidence type="ECO:0000313" key="2">
    <source>
        <dbReference type="WBParaSite" id="Pan_g16328.t1"/>
    </source>
</evidence>
<dbReference type="AlphaFoldDB" id="A0A7E4V5R7"/>